<evidence type="ECO:0000313" key="3">
    <source>
        <dbReference type="Proteomes" id="UP001595925"/>
    </source>
</evidence>
<evidence type="ECO:0000313" key="2">
    <source>
        <dbReference type="EMBL" id="MFC4986637.1"/>
    </source>
</evidence>
<dbReference type="InterPro" id="IPR001763">
    <property type="entry name" value="Rhodanese-like_dom"/>
</dbReference>
<dbReference type="InterPro" id="IPR036873">
    <property type="entry name" value="Rhodanese-like_dom_sf"/>
</dbReference>
<dbReference type="Pfam" id="PF00581">
    <property type="entry name" value="Rhodanese"/>
    <property type="match status" value="1"/>
</dbReference>
<evidence type="ECO:0000259" key="1">
    <source>
        <dbReference type="PROSITE" id="PS50206"/>
    </source>
</evidence>
<comment type="caution">
    <text evidence="2">The sequence shown here is derived from an EMBL/GenBank/DDBJ whole genome shotgun (WGS) entry which is preliminary data.</text>
</comment>
<feature type="domain" description="Rhodanese" evidence="1">
    <location>
        <begin position="62"/>
        <end position="153"/>
    </location>
</feature>
<gene>
    <name evidence="2" type="ORF">ACFPFO_02355</name>
</gene>
<dbReference type="PROSITE" id="PS50206">
    <property type="entry name" value="RHODANESE_3"/>
    <property type="match status" value="1"/>
</dbReference>
<keyword evidence="3" id="KW-1185">Reference proteome</keyword>
<sequence>MNRRTFLAVGGAAAMGGVAGCLGGNGGGDNGTPANEFDYETITTDGTDVPLAPVTDVYEWYENGEAEFADARGRAQYDGKRIAGAVWSRAPDGVEDDPVEEWATDTRIVTYCGCPHHLSSQRAASLIDAGYEHAYAIDEGLGGWEKNGYPLEGTDVETERMTYEIHGTASTEYAGEMVTMKQVGVDRREAAPIGDDGSYALQLHYAGSTEDRFRVEAPEYTAEGTLAELTDGVVTA</sequence>
<proteinExistence type="predicted"/>
<name>A0ABD5QAD6_9EURY</name>
<accession>A0ABD5QAD6</accession>
<dbReference type="CDD" id="cd00158">
    <property type="entry name" value="RHOD"/>
    <property type="match status" value="1"/>
</dbReference>
<dbReference type="AlphaFoldDB" id="A0ABD5QAD6"/>
<protein>
    <submittedName>
        <fullName evidence="2">Rhodanese-like domain-containing protein</fullName>
    </submittedName>
</protein>
<dbReference type="EMBL" id="JBHSJG010000006">
    <property type="protein sequence ID" value="MFC4986637.1"/>
    <property type="molecule type" value="Genomic_DNA"/>
</dbReference>
<dbReference type="SUPFAM" id="SSF52821">
    <property type="entry name" value="Rhodanese/Cell cycle control phosphatase"/>
    <property type="match status" value="1"/>
</dbReference>
<dbReference type="PROSITE" id="PS51257">
    <property type="entry name" value="PROKAR_LIPOPROTEIN"/>
    <property type="match status" value="1"/>
</dbReference>
<reference evidence="2 3" key="1">
    <citation type="journal article" date="2019" name="Int. J. Syst. Evol. Microbiol.">
        <title>The Global Catalogue of Microorganisms (GCM) 10K type strain sequencing project: providing services to taxonomists for standard genome sequencing and annotation.</title>
        <authorList>
            <consortium name="The Broad Institute Genomics Platform"/>
            <consortium name="The Broad Institute Genome Sequencing Center for Infectious Disease"/>
            <person name="Wu L."/>
            <person name="Ma J."/>
        </authorList>
    </citation>
    <scope>NUCLEOTIDE SEQUENCE [LARGE SCALE GENOMIC DNA]</scope>
    <source>
        <strain evidence="2 3">CGMCC 1.15824</strain>
    </source>
</reference>
<organism evidence="2 3">
    <name type="scientific">Saliphagus infecundisoli</name>
    <dbReference type="NCBI Taxonomy" id="1849069"/>
    <lineage>
        <taxon>Archaea</taxon>
        <taxon>Methanobacteriati</taxon>
        <taxon>Methanobacteriota</taxon>
        <taxon>Stenosarchaea group</taxon>
        <taxon>Halobacteria</taxon>
        <taxon>Halobacteriales</taxon>
        <taxon>Natrialbaceae</taxon>
        <taxon>Saliphagus</taxon>
    </lineage>
</organism>
<dbReference type="RefSeq" id="WP_224827606.1">
    <property type="nucleotide sequence ID" value="NZ_JAIVEF010000002.1"/>
</dbReference>
<dbReference type="Proteomes" id="UP001595925">
    <property type="component" value="Unassembled WGS sequence"/>
</dbReference>
<dbReference type="Gene3D" id="3.40.250.10">
    <property type="entry name" value="Rhodanese-like domain"/>
    <property type="match status" value="1"/>
</dbReference>